<reference evidence="1" key="1">
    <citation type="journal article" date="2020" name="Stud. Mycol.">
        <title>101 Dothideomycetes genomes: a test case for predicting lifestyles and emergence of pathogens.</title>
        <authorList>
            <person name="Haridas S."/>
            <person name="Albert R."/>
            <person name="Binder M."/>
            <person name="Bloem J."/>
            <person name="Labutti K."/>
            <person name="Salamov A."/>
            <person name="Andreopoulos B."/>
            <person name="Baker S."/>
            <person name="Barry K."/>
            <person name="Bills G."/>
            <person name="Bluhm B."/>
            <person name="Cannon C."/>
            <person name="Castanera R."/>
            <person name="Culley D."/>
            <person name="Daum C."/>
            <person name="Ezra D."/>
            <person name="Gonzalez J."/>
            <person name="Henrissat B."/>
            <person name="Kuo A."/>
            <person name="Liang C."/>
            <person name="Lipzen A."/>
            <person name="Lutzoni F."/>
            <person name="Magnuson J."/>
            <person name="Mondo S."/>
            <person name="Nolan M."/>
            <person name="Ohm R."/>
            <person name="Pangilinan J."/>
            <person name="Park H.-J."/>
            <person name="Ramirez L."/>
            <person name="Alfaro M."/>
            <person name="Sun H."/>
            <person name="Tritt A."/>
            <person name="Yoshinaga Y."/>
            <person name="Zwiers L.-H."/>
            <person name="Turgeon B."/>
            <person name="Goodwin S."/>
            <person name="Spatafora J."/>
            <person name="Crous P."/>
            <person name="Grigoriev I."/>
        </authorList>
    </citation>
    <scope>NUCLEOTIDE SEQUENCE</scope>
    <source>
        <strain evidence="1">CBS 473.64</strain>
    </source>
</reference>
<evidence type="ECO:0000313" key="2">
    <source>
        <dbReference type="Proteomes" id="UP000799753"/>
    </source>
</evidence>
<dbReference type="Proteomes" id="UP000799753">
    <property type="component" value="Unassembled WGS sequence"/>
</dbReference>
<gene>
    <name evidence="1" type="ORF">P280DRAFT_491342</name>
</gene>
<organism evidence="1 2">
    <name type="scientific">Massarina eburnea CBS 473.64</name>
    <dbReference type="NCBI Taxonomy" id="1395130"/>
    <lineage>
        <taxon>Eukaryota</taxon>
        <taxon>Fungi</taxon>
        <taxon>Dikarya</taxon>
        <taxon>Ascomycota</taxon>
        <taxon>Pezizomycotina</taxon>
        <taxon>Dothideomycetes</taxon>
        <taxon>Pleosporomycetidae</taxon>
        <taxon>Pleosporales</taxon>
        <taxon>Massarineae</taxon>
        <taxon>Massarinaceae</taxon>
        <taxon>Massarina</taxon>
    </lineage>
</organism>
<dbReference type="CDD" id="cd12148">
    <property type="entry name" value="fungal_TF_MHR"/>
    <property type="match status" value="1"/>
</dbReference>
<proteinExistence type="predicted"/>
<protein>
    <recommendedName>
        <fullName evidence="3">Transcription factor domain-containing protein</fullName>
    </recommendedName>
</protein>
<dbReference type="AlphaFoldDB" id="A0A6A6RY35"/>
<name>A0A6A6RY35_9PLEO</name>
<dbReference type="EMBL" id="MU006788">
    <property type="protein sequence ID" value="KAF2638874.1"/>
    <property type="molecule type" value="Genomic_DNA"/>
</dbReference>
<keyword evidence="2" id="KW-1185">Reference proteome</keyword>
<accession>A0A6A6RY35</accession>
<sequence>MARIATIYYQLHSKLRLRRWSPSEVANFVIQADDQLATLIEQLPPHLQNDMGYVHHRNMEREWPWIATQRTSLIIVLLYYRLAINRVLQVYWLEGSTNYARARSICLSSAIGVVDSAVSGDANFTRLRSWDFAMVIYSAMVTLALEVQRSEEPDSQILDAIIQGEGLLKQVQTQNKLANEALIMLRELKFA</sequence>
<evidence type="ECO:0000313" key="1">
    <source>
        <dbReference type="EMBL" id="KAF2638874.1"/>
    </source>
</evidence>
<dbReference type="OrthoDB" id="1747771at2759"/>
<evidence type="ECO:0008006" key="3">
    <source>
        <dbReference type="Google" id="ProtNLM"/>
    </source>
</evidence>